<sequence length="255" mass="28029">MMVKMKKINILLLLLIGFWSFISCGKEEDSLPEPDTGTNNSISIQAYSRFNNEKLFKANDYAAVISQIRSKQNSVVLLHRVDATISSTEIKNPMVTIAEETVKIPVFAWTRYAGAQIEGSGILVGQTITEMKSIPTSDGCCYVSVPLTVTGGTSMNFSSITFENETQLATGNAAIKANLDDKTVLIGFAAKSLQNKLKTEFSGKTYRFETMESSGGNTTQFLFLLTNPKWKLDEYKETAVGTDGISCIDLKIEKL</sequence>
<evidence type="ECO:0000313" key="2">
    <source>
        <dbReference type="Proteomes" id="UP000265926"/>
    </source>
</evidence>
<keyword evidence="2" id="KW-1185">Reference proteome</keyword>
<dbReference type="EMBL" id="QWGR01000001">
    <property type="protein sequence ID" value="RIJ50581.1"/>
    <property type="molecule type" value="Genomic_DNA"/>
</dbReference>
<dbReference type="Proteomes" id="UP000265926">
    <property type="component" value="Unassembled WGS sequence"/>
</dbReference>
<accession>A0A399T8V0</accession>
<dbReference type="AlphaFoldDB" id="A0A399T8V0"/>
<name>A0A399T8V0_9BACT</name>
<reference evidence="1 2" key="1">
    <citation type="submission" date="2018-08" db="EMBL/GenBank/DDBJ databases">
        <title>Pallidiluteibacterium maritimus gen. nov., sp. nov., isolated from coastal sediment.</title>
        <authorList>
            <person name="Zhou L.Y."/>
        </authorList>
    </citation>
    <scope>NUCLEOTIDE SEQUENCE [LARGE SCALE GENOMIC DNA]</scope>
    <source>
        <strain evidence="1 2">XSD2</strain>
    </source>
</reference>
<comment type="caution">
    <text evidence="1">The sequence shown here is derived from an EMBL/GenBank/DDBJ whole genome shotgun (WGS) entry which is preliminary data.</text>
</comment>
<organism evidence="1 2">
    <name type="scientific">Maribellus luteus</name>
    <dbReference type="NCBI Taxonomy" id="2305463"/>
    <lineage>
        <taxon>Bacteria</taxon>
        <taxon>Pseudomonadati</taxon>
        <taxon>Bacteroidota</taxon>
        <taxon>Bacteroidia</taxon>
        <taxon>Marinilabiliales</taxon>
        <taxon>Prolixibacteraceae</taxon>
        <taxon>Maribellus</taxon>
    </lineage>
</organism>
<evidence type="ECO:0000313" key="1">
    <source>
        <dbReference type="EMBL" id="RIJ50581.1"/>
    </source>
</evidence>
<dbReference type="PROSITE" id="PS51257">
    <property type="entry name" value="PROKAR_LIPOPROTEIN"/>
    <property type="match status" value="1"/>
</dbReference>
<gene>
    <name evidence="1" type="ORF">D1614_01190</name>
</gene>
<proteinExistence type="predicted"/>
<protein>
    <submittedName>
        <fullName evidence="1">Uncharacterized protein</fullName>
    </submittedName>
</protein>